<dbReference type="AlphaFoldDB" id="A0A7S3A289"/>
<organism evidence="1">
    <name type="scientific">Rhodosorus marinus</name>
    <dbReference type="NCBI Taxonomy" id="101924"/>
    <lineage>
        <taxon>Eukaryota</taxon>
        <taxon>Rhodophyta</taxon>
        <taxon>Stylonematophyceae</taxon>
        <taxon>Stylonematales</taxon>
        <taxon>Stylonemataceae</taxon>
        <taxon>Rhodosorus</taxon>
    </lineage>
</organism>
<name>A0A7S3A289_9RHOD</name>
<evidence type="ECO:0000313" key="1">
    <source>
        <dbReference type="EMBL" id="CAE0059364.1"/>
    </source>
</evidence>
<evidence type="ECO:0000313" key="2">
    <source>
        <dbReference type="EMBL" id="CAE0059365.1"/>
    </source>
</evidence>
<accession>A0A7S3A289</accession>
<gene>
    <name evidence="1" type="ORF">RMAR00112_LOCUS27429</name>
    <name evidence="2" type="ORF">RMAR00112_LOCUS27430</name>
</gene>
<dbReference type="EMBL" id="HBHW01035792">
    <property type="protein sequence ID" value="CAE0059365.1"/>
    <property type="molecule type" value="Transcribed_RNA"/>
</dbReference>
<proteinExistence type="predicted"/>
<dbReference type="EMBL" id="HBHW01035791">
    <property type="protein sequence ID" value="CAE0059364.1"/>
    <property type="molecule type" value="Transcribed_RNA"/>
</dbReference>
<protein>
    <submittedName>
        <fullName evidence="1">Uncharacterized protein</fullName>
    </submittedName>
</protein>
<sequence>MFHDLRGSSYPRRGAGRWISLMSPIFERLCSMSVTPTIGFCHADTTLRIESVAVLGNRYRRTRTRSVSGQLAVSLDYAQTQSVTDGKNAPLMIAFVELCVTQPKGKLMGQVLAASATVTDPELVSSREL</sequence>
<reference evidence="1" key="1">
    <citation type="submission" date="2021-01" db="EMBL/GenBank/DDBJ databases">
        <authorList>
            <person name="Corre E."/>
            <person name="Pelletier E."/>
            <person name="Niang G."/>
            <person name="Scheremetjew M."/>
            <person name="Finn R."/>
            <person name="Kale V."/>
            <person name="Holt S."/>
            <person name="Cochrane G."/>
            <person name="Meng A."/>
            <person name="Brown T."/>
            <person name="Cohen L."/>
        </authorList>
    </citation>
    <scope>NUCLEOTIDE SEQUENCE</scope>
    <source>
        <strain evidence="1">CCMP 769</strain>
    </source>
</reference>